<dbReference type="EMBL" id="JBHSON010000101">
    <property type="protein sequence ID" value="MFC5752997.1"/>
    <property type="molecule type" value="Genomic_DNA"/>
</dbReference>
<evidence type="ECO:0000313" key="1">
    <source>
        <dbReference type="EMBL" id="MFC5752997.1"/>
    </source>
</evidence>
<dbReference type="Gene3D" id="3.40.50.150">
    <property type="entry name" value="Vaccinia Virus protein VP39"/>
    <property type="match status" value="2"/>
</dbReference>
<protein>
    <recommendedName>
        <fullName evidence="3">Site-specific DNA-methyltransferase (cytosine-N(4)-specific)</fullName>
    </recommendedName>
</protein>
<accession>A0ABW1AES2</accession>
<reference evidence="2" key="1">
    <citation type="journal article" date="2019" name="Int. J. Syst. Evol. Microbiol.">
        <title>The Global Catalogue of Microorganisms (GCM) 10K type strain sequencing project: providing services to taxonomists for standard genome sequencing and annotation.</title>
        <authorList>
            <consortium name="The Broad Institute Genomics Platform"/>
            <consortium name="The Broad Institute Genome Sequencing Center for Infectious Disease"/>
            <person name="Wu L."/>
            <person name="Ma J."/>
        </authorList>
    </citation>
    <scope>NUCLEOTIDE SEQUENCE [LARGE SCALE GENOMIC DNA]</scope>
    <source>
        <strain evidence="2">KCTC 42087</strain>
    </source>
</reference>
<name>A0ABW1AES2_9ACTN</name>
<keyword evidence="2" id="KW-1185">Reference proteome</keyword>
<dbReference type="SUPFAM" id="SSF53335">
    <property type="entry name" value="S-adenosyl-L-methionine-dependent methyltransferases"/>
    <property type="match status" value="2"/>
</dbReference>
<organism evidence="1 2">
    <name type="scientific">Actinomadura rugatobispora</name>
    <dbReference type="NCBI Taxonomy" id="1994"/>
    <lineage>
        <taxon>Bacteria</taxon>
        <taxon>Bacillati</taxon>
        <taxon>Actinomycetota</taxon>
        <taxon>Actinomycetes</taxon>
        <taxon>Streptosporangiales</taxon>
        <taxon>Thermomonosporaceae</taxon>
        <taxon>Actinomadura</taxon>
    </lineage>
</organism>
<sequence>MGQFPAGSRMNQESLWHFDGDSGTQIRKLTPKRPQSDKAGLADIFPYYAGFSFEWAKGQLRLEGFDENAVVLDPWNGSGTTTLAARVNDLKSVGVDLNPIANIVAYLRLQDADHMEPCAAPTARSARASQHEPLLAWFSSRTAGRFRQWSRSLSKQPHSTSSLGYVALFRVTRSLTKGFEGSNPTWVRRASNSEDVVDVASRDLDDLIVQEQRHVKDRVSEESHPGCPASIIRASSACLPMAEESVDFILSSPPYLTRIDYAVAYSRELAILGVDISKDRSLRSSLMGTTLIRRRRDVIRQEGYGPKASQLVENISKHDSKASSGYYLKQAKQYLDDLTLSFDELTRVSKRHALMTLVVQDSYYKEVPIRLAEICVEEAERRGWSFIDWDQAEVTRLLTQVNTAARAYPKGKVAETVVTLRRKRS</sequence>
<comment type="caution">
    <text evidence="1">The sequence shown here is derived from an EMBL/GenBank/DDBJ whole genome shotgun (WGS) entry which is preliminary data.</text>
</comment>
<dbReference type="RefSeq" id="WP_378289563.1">
    <property type="nucleotide sequence ID" value="NZ_JBHSON010000101.1"/>
</dbReference>
<evidence type="ECO:0008006" key="3">
    <source>
        <dbReference type="Google" id="ProtNLM"/>
    </source>
</evidence>
<gene>
    <name evidence="1" type="ORF">ACFPZN_45910</name>
</gene>
<evidence type="ECO:0000313" key="2">
    <source>
        <dbReference type="Proteomes" id="UP001596074"/>
    </source>
</evidence>
<dbReference type="InterPro" id="IPR029063">
    <property type="entry name" value="SAM-dependent_MTases_sf"/>
</dbReference>
<proteinExistence type="predicted"/>
<dbReference type="Proteomes" id="UP001596074">
    <property type="component" value="Unassembled WGS sequence"/>
</dbReference>